<organism evidence="2 3">
    <name type="scientific">Tegillarca granosa</name>
    <name type="common">Malaysian cockle</name>
    <name type="synonym">Anadara granosa</name>
    <dbReference type="NCBI Taxonomy" id="220873"/>
    <lineage>
        <taxon>Eukaryota</taxon>
        <taxon>Metazoa</taxon>
        <taxon>Spiralia</taxon>
        <taxon>Lophotrochozoa</taxon>
        <taxon>Mollusca</taxon>
        <taxon>Bivalvia</taxon>
        <taxon>Autobranchia</taxon>
        <taxon>Pteriomorphia</taxon>
        <taxon>Arcoida</taxon>
        <taxon>Arcoidea</taxon>
        <taxon>Arcidae</taxon>
        <taxon>Tegillarca</taxon>
    </lineage>
</organism>
<evidence type="ECO:0000313" key="2">
    <source>
        <dbReference type="EMBL" id="KAJ8308176.1"/>
    </source>
</evidence>
<name>A0ABQ9EV00_TEGGR</name>
<evidence type="ECO:0000313" key="3">
    <source>
        <dbReference type="Proteomes" id="UP001217089"/>
    </source>
</evidence>
<gene>
    <name evidence="2" type="ORF">KUTeg_013050</name>
</gene>
<reference evidence="2 3" key="1">
    <citation type="submission" date="2022-12" db="EMBL/GenBank/DDBJ databases">
        <title>Chromosome-level genome of Tegillarca granosa.</title>
        <authorList>
            <person name="Kim J."/>
        </authorList>
    </citation>
    <scope>NUCLEOTIDE SEQUENCE [LARGE SCALE GENOMIC DNA]</scope>
    <source>
        <strain evidence="2">Teg-2019</strain>
        <tissue evidence="2">Adductor muscle</tissue>
    </source>
</reference>
<protein>
    <submittedName>
        <fullName evidence="2">Uncharacterized protein</fullName>
    </submittedName>
</protein>
<keyword evidence="1" id="KW-0812">Transmembrane</keyword>
<proteinExistence type="predicted"/>
<dbReference type="Proteomes" id="UP001217089">
    <property type="component" value="Unassembled WGS sequence"/>
</dbReference>
<comment type="caution">
    <text evidence="2">The sequence shown here is derived from an EMBL/GenBank/DDBJ whole genome shotgun (WGS) entry which is preliminary data.</text>
</comment>
<feature type="transmembrane region" description="Helical" evidence="1">
    <location>
        <begin position="20"/>
        <end position="37"/>
    </location>
</feature>
<keyword evidence="1" id="KW-1133">Transmembrane helix</keyword>
<sequence>MYYKQKGKKNYLKMFSAEQFFLYIVMTGFTLTAGLTIDSNYCQYNLGTGSQTKSLRHKESVTLTYNGDPTSGQGDICGYIFQGGTGSFGENYELTVTPITYNISDCAVTVEYQAFISVSLNPTKVYDCNNPAMTYKTDKKHLRVSFRAKTASNSKIVFKISAIDLYASGVSGLESTIKPILLAGMLVVLKLLF</sequence>
<dbReference type="EMBL" id="JARBDR010000657">
    <property type="protein sequence ID" value="KAJ8308176.1"/>
    <property type="molecule type" value="Genomic_DNA"/>
</dbReference>
<accession>A0ABQ9EV00</accession>
<evidence type="ECO:0000256" key="1">
    <source>
        <dbReference type="SAM" id="Phobius"/>
    </source>
</evidence>
<keyword evidence="1" id="KW-0472">Membrane</keyword>
<keyword evidence="3" id="KW-1185">Reference proteome</keyword>